<dbReference type="SUPFAM" id="SSF47769">
    <property type="entry name" value="SAM/Pointed domain"/>
    <property type="match status" value="3"/>
</dbReference>
<dbReference type="GO" id="GO:0007528">
    <property type="term" value="P:neuromuscular junction development"/>
    <property type="evidence" value="ECO:0007669"/>
    <property type="project" value="TreeGrafter"/>
</dbReference>
<dbReference type="FunFam" id="1.10.150.50:FF:000005">
    <property type="entry name" value="Liprin-beta-1 isoform 1"/>
    <property type="match status" value="1"/>
</dbReference>
<protein>
    <submittedName>
        <fullName evidence="8">PPFIA binding protein 1a</fullName>
    </submittedName>
</protein>
<feature type="domain" description="SAM" evidence="7">
    <location>
        <begin position="329"/>
        <end position="393"/>
    </location>
</feature>
<comment type="function">
    <text evidence="5">May regulate the disassembly of focal adhesions. Did not bind receptor-like tyrosine phosphatases type 2A.</text>
</comment>
<evidence type="ECO:0000256" key="3">
    <source>
        <dbReference type="ARBA" id="ARBA00022737"/>
    </source>
</evidence>
<keyword evidence="3" id="KW-0677">Repeat</keyword>
<dbReference type="Pfam" id="PF00536">
    <property type="entry name" value="SAM_1"/>
    <property type="match status" value="2"/>
</dbReference>
<evidence type="ECO:0000256" key="2">
    <source>
        <dbReference type="ARBA" id="ARBA00022553"/>
    </source>
</evidence>
<dbReference type="FunFam" id="1.10.150.50:FF:000007">
    <property type="entry name" value="Liprin-beta-1 isoform 1"/>
    <property type="match status" value="1"/>
</dbReference>
<evidence type="ECO:0000256" key="1">
    <source>
        <dbReference type="ARBA" id="ARBA00007547"/>
    </source>
</evidence>
<dbReference type="FunFam" id="1.10.150.50:FF:000017">
    <property type="entry name" value="Liprin-beta-1 isoform 1"/>
    <property type="match status" value="1"/>
</dbReference>
<dbReference type="AlphaFoldDB" id="A0A8C1VQG9"/>
<accession>A0A8C1VQG9</accession>
<dbReference type="PANTHER" id="PTHR12587:SF21">
    <property type="entry name" value="PPFIA-BINDING PROTEIN 1A"/>
    <property type="match status" value="1"/>
</dbReference>
<dbReference type="InterPro" id="IPR037618">
    <property type="entry name" value="LIPB1/2_SAM_2nd"/>
</dbReference>
<dbReference type="CDD" id="cd09566">
    <property type="entry name" value="SAM_liprin-beta1_2_repeat2"/>
    <property type="match status" value="1"/>
</dbReference>
<dbReference type="InterPro" id="IPR037617">
    <property type="entry name" value="LIPB1/2_SAM_1"/>
</dbReference>
<dbReference type="Proteomes" id="UP000694700">
    <property type="component" value="Unplaced"/>
</dbReference>
<evidence type="ECO:0000259" key="7">
    <source>
        <dbReference type="PROSITE" id="PS50105"/>
    </source>
</evidence>
<dbReference type="InterPro" id="IPR029515">
    <property type="entry name" value="Liprin"/>
</dbReference>
<dbReference type="PANTHER" id="PTHR12587">
    <property type="entry name" value="LAR INTERACTING PROTEIN LIP -RELATED PROTEIN"/>
    <property type="match status" value="1"/>
</dbReference>
<proteinExistence type="inferred from homology"/>
<dbReference type="InterPro" id="IPR037619">
    <property type="entry name" value="LIPB1/2_SAM_3rd"/>
</dbReference>
<evidence type="ECO:0000313" key="9">
    <source>
        <dbReference type="Proteomes" id="UP000694700"/>
    </source>
</evidence>
<dbReference type="InterPro" id="IPR058914">
    <property type="entry name" value="LIPB1/2_CC"/>
</dbReference>
<evidence type="ECO:0000313" key="8">
    <source>
        <dbReference type="Ensembl" id="ENSCCRP00015055450.1"/>
    </source>
</evidence>
<feature type="domain" description="SAM" evidence="7">
    <location>
        <begin position="401"/>
        <end position="464"/>
    </location>
</feature>
<dbReference type="SMART" id="SM00454">
    <property type="entry name" value="SAM"/>
    <property type="match status" value="3"/>
</dbReference>
<evidence type="ECO:0000256" key="6">
    <source>
        <dbReference type="SAM" id="MobiDB-lite"/>
    </source>
</evidence>
<feature type="compositionally biased region" description="Basic residues" evidence="6">
    <location>
        <begin position="273"/>
        <end position="283"/>
    </location>
</feature>
<reference evidence="8" key="1">
    <citation type="submission" date="2025-08" db="UniProtKB">
        <authorList>
            <consortium name="Ensembl"/>
        </authorList>
    </citation>
    <scope>IDENTIFICATION</scope>
</reference>
<feature type="compositionally biased region" description="Basic and acidic residues" evidence="6">
    <location>
        <begin position="262"/>
        <end position="272"/>
    </location>
</feature>
<sequence>MMCDASEMLAAALEQMDGIIAGSKAMNYTNGLFDCQSPTSPFLSSLRVLHLLEDLRAALDLMDPGEKESLRSQVSETTAEGLIEWLQGQLTNGHGSAAGDLVYQERLSRFESDKECLVLQVSVLTDQVEVQGEKIRDLDSSLEEHRMKLNATEELLQQELLSRSALETEKLELLTEVSSLKLKLAAAEGDCRESEVRTTYMRLQLTSMEYERQEYETSLNSTKVRLPHGQVIITQHRINSIEGERKGAEHLDLAGVQTRKTKALETHSPEGKKKSKGIMKMKRSQSTSSDLDDSLESEFRRGGVRATAGPRLGWSRDQQRSNNNPFSRWSKEQVCEWLQNHDLGLYVNQAKQWISSGQTLLKASQHELEKEMGIRHPLHRKKLQLALQSLGSEEKDAMGKLDYNWVTRWLDDIGLPQYKSQFDEGRVDGRMLHYMTLDDLLGLKVGSVLHHLSIKRAIQVLRINCYDPNCLRRRPIENNPTPAEICQWTNHRVMEWLRSVDLAEYAPNLRGSGVHGGLMVLEPRFNVETMALLLNIPPNKTLLRRHLANNFHLLIGSEAQRLKQEYLENPDYTVLTATAKVKPRHLSFGSFGTLRRKRQEEMEEYVCPMDVQMPQSSSFHKGLCIYEDSLDQLEQVQTVLQTGVQCS</sequence>
<evidence type="ECO:0000256" key="5">
    <source>
        <dbReference type="ARBA" id="ARBA00060046"/>
    </source>
</evidence>
<dbReference type="GO" id="GO:0005829">
    <property type="term" value="C:cytosol"/>
    <property type="evidence" value="ECO:0007669"/>
    <property type="project" value="UniProtKB-ARBA"/>
</dbReference>
<dbReference type="Ensembl" id="ENSCCRT00015057278.1">
    <property type="protein sequence ID" value="ENSCCRP00015055450.1"/>
    <property type="gene ID" value="ENSCCRG00015020293.1"/>
</dbReference>
<dbReference type="CDD" id="cd09563">
    <property type="entry name" value="SAM_liprin-beta1_2_repeat1"/>
    <property type="match status" value="1"/>
</dbReference>
<comment type="similarity">
    <text evidence="1">Belongs to the liprin family. Liprin-beta subfamily.</text>
</comment>
<dbReference type="Gene3D" id="1.10.150.50">
    <property type="entry name" value="Transcription Factor, Ets-1"/>
    <property type="match status" value="3"/>
</dbReference>
<keyword evidence="2" id="KW-0597">Phosphoprotein</keyword>
<dbReference type="Pfam" id="PF26022">
    <property type="entry name" value="CC_Liprin_beta"/>
    <property type="match status" value="1"/>
</dbReference>
<feature type="region of interest" description="Disordered" evidence="6">
    <location>
        <begin position="259"/>
        <end position="326"/>
    </location>
</feature>
<evidence type="ECO:0000256" key="4">
    <source>
        <dbReference type="ARBA" id="ARBA00023054"/>
    </source>
</evidence>
<dbReference type="InterPro" id="IPR013761">
    <property type="entry name" value="SAM/pointed_sf"/>
</dbReference>
<dbReference type="Pfam" id="PF07647">
    <property type="entry name" value="SAM_2"/>
    <property type="match status" value="1"/>
</dbReference>
<dbReference type="PROSITE" id="PS50105">
    <property type="entry name" value="SAM_DOMAIN"/>
    <property type="match status" value="2"/>
</dbReference>
<dbReference type="InterPro" id="IPR001660">
    <property type="entry name" value="SAM"/>
</dbReference>
<dbReference type="CDD" id="cd09569">
    <property type="entry name" value="SAM_liprin-beta1_2_repeat3"/>
    <property type="match status" value="1"/>
</dbReference>
<keyword evidence="4" id="KW-0175">Coiled coil</keyword>
<dbReference type="GO" id="GO:0048786">
    <property type="term" value="C:presynaptic active zone"/>
    <property type="evidence" value="ECO:0007669"/>
    <property type="project" value="TreeGrafter"/>
</dbReference>
<organism evidence="8 9">
    <name type="scientific">Cyprinus carpio</name>
    <name type="common">Common carp</name>
    <dbReference type="NCBI Taxonomy" id="7962"/>
    <lineage>
        <taxon>Eukaryota</taxon>
        <taxon>Metazoa</taxon>
        <taxon>Chordata</taxon>
        <taxon>Craniata</taxon>
        <taxon>Vertebrata</taxon>
        <taxon>Euteleostomi</taxon>
        <taxon>Actinopterygii</taxon>
        <taxon>Neopterygii</taxon>
        <taxon>Teleostei</taxon>
        <taxon>Ostariophysi</taxon>
        <taxon>Cypriniformes</taxon>
        <taxon>Cyprinidae</taxon>
        <taxon>Cyprininae</taxon>
        <taxon>Cyprinus</taxon>
    </lineage>
</organism>
<name>A0A8C1VQG9_CYPCA</name>